<name>A0A8J5JP43_HOMAM</name>
<sequence>MEGLIGRSQVTFDESHVNIKLPNRCRRCNTYNEDPDAPTLRESFIILLRKMTQSLGNVCFLLILVLPYLALTVVSLLLLLLAGYNTIAIALFLSGLFLLLVWVCVVQYFGRRYSWVYSAEQDLLELNVAGVI</sequence>
<keyword evidence="1" id="KW-1133">Transmembrane helix</keyword>
<keyword evidence="3" id="KW-1185">Reference proteome</keyword>
<organism evidence="2 3">
    <name type="scientific">Homarus americanus</name>
    <name type="common">American lobster</name>
    <dbReference type="NCBI Taxonomy" id="6706"/>
    <lineage>
        <taxon>Eukaryota</taxon>
        <taxon>Metazoa</taxon>
        <taxon>Ecdysozoa</taxon>
        <taxon>Arthropoda</taxon>
        <taxon>Crustacea</taxon>
        <taxon>Multicrustacea</taxon>
        <taxon>Malacostraca</taxon>
        <taxon>Eumalacostraca</taxon>
        <taxon>Eucarida</taxon>
        <taxon>Decapoda</taxon>
        <taxon>Pleocyemata</taxon>
        <taxon>Astacidea</taxon>
        <taxon>Nephropoidea</taxon>
        <taxon>Nephropidae</taxon>
        <taxon>Homarus</taxon>
    </lineage>
</organism>
<keyword evidence="1" id="KW-0812">Transmembrane</keyword>
<comment type="caution">
    <text evidence="2">The sequence shown here is derived from an EMBL/GenBank/DDBJ whole genome shotgun (WGS) entry which is preliminary data.</text>
</comment>
<feature type="transmembrane region" description="Helical" evidence="1">
    <location>
        <begin position="58"/>
        <end position="81"/>
    </location>
</feature>
<accession>A0A8J5JP43</accession>
<proteinExistence type="predicted"/>
<evidence type="ECO:0000313" key="2">
    <source>
        <dbReference type="EMBL" id="KAG7159783.1"/>
    </source>
</evidence>
<evidence type="ECO:0000256" key="1">
    <source>
        <dbReference type="SAM" id="Phobius"/>
    </source>
</evidence>
<reference evidence="2" key="1">
    <citation type="journal article" date="2021" name="Sci. Adv.">
        <title>The American lobster genome reveals insights on longevity, neural, and immune adaptations.</title>
        <authorList>
            <person name="Polinski J.M."/>
            <person name="Zimin A.V."/>
            <person name="Clark K.F."/>
            <person name="Kohn A.B."/>
            <person name="Sadowski N."/>
            <person name="Timp W."/>
            <person name="Ptitsyn A."/>
            <person name="Khanna P."/>
            <person name="Romanova D.Y."/>
            <person name="Williams P."/>
            <person name="Greenwood S.J."/>
            <person name="Moroz L.L."/>
            <person name="Walt D.R."/>
            <person name="Bodnar A.G."/>
        </authorList>
    </citation>
    <scope>NUCLEOTIDE SEQUENCE</scope>
    <source>
        <strain evidence="2">GMGI-L3</strain>
    </source>
</reference>
<dbReference type="Proteomes" id="UP000747542">
    <property type="component" value="Unassembled WGS sequence"/>
</dbReference>
<gene>
    <name evidence="2" type="ORF">Hamer_G024076</name>
</gene>
<evidence type="ECO:0000313" key="3">
    <source>
        <dbReference type="Proteomes" id="UP000747542"/>
    </source>
</evidence>
<dbReference type="AlphaFoldDB" id="A0A8J5JP43"/>
<keyword evidence="1" id="KW-0472">Membrane</keyword>
<dbReference type="EMBL" id="JAHLQT010032181">
    <property type="protein sequence ID" value="KAG7159783.1"/>
    <property type="molecule type" value="Genomic_DNA"/>
</dbReference>
<feature type="transmembrane region" description="Helical" evidence="1">
    <location>
        <begin position="87"/>
        <end position="109"/>
    </location>
</feature>
<protein>
    <submittedName>
        <fullName evidence="2">Uncharacterized protein</fullName>
    </submittedName>
</protein>